<proteinExistence type="inferred from homology"/>
<comment type="similarity">
    <text evidence="1">Belongs to the ABC transporter superfamily.</text>
</comment>
<dbReference type="GO" id="GO:0005524">
    <property type="term" value="F:ATP binding"/>
    <property type="evidence" value="ECO:0007669"/>
    <property type="project" value="UniProtKB-KW"/>
</dbReference>
<dbReference type="SUPFAM" id="SSF52540">
    <property type="entry name" value="P-loop containing nucleoside triphosphate hydrolases"/>
    <property type="match status" value="1"/>
</dbReference>
<dbReference type="PANTHER" id="PTHR43335">
    <property type="entry name" value="ABC TRANSPORTER, ATP-BINDING PROTEIN"/>
    <property type="match status" value="1"/>
</dbReference>
<accession>A0A2A5J204</accession>
<evidence type="ECO:0000256" key="2">
    <source>
        <dbReference type="ARBA" id="ARBA00022448"/>
    </source>
</evidence>
<name>A0A2A5J204_BACPU</name>
<evidence type="ECO:0000313" key="7">
    <source>
        <dbReference type="Proteomes" id="UP000228754"/>
    </source>
</evidence>
<feature type="domain" description="ABC transporter" evidence="5">
    <location>
        <begin position="6"/>
        <end position="234"/>
    </location>
</feature>
<dbReference type="InterPro" id="IPR003439">
    <property type="entry name" value="ABC_transporter-like_ATP-bd"/>
</dbReference>
<sequence>MQSAVLKVEKVDKQIGRHMILQDISMEIGQGEIVGLLGPNGSGKTTLIRLIVGLMKKNNGRIMINGYSQDDEFIKAMASVGAIIENPEFYSYLTGLENLGLYAAMHDGISEERIDEVVKRVRLEHAIHQKVKTYSLGMKQRLGIAQAILHQPNLLILDEPTNGLDPAGMKEFREHLQMLVQEEGTSVLFATHLLHEVEELCDRMIIIQKGQIKADVNLRDIGGQEQVLMNIQPVEKAASWLDEHGYTYEQNGQHVMLRLNKDRVPELNKQLVLAGFDVLEMTPQKRSIEEAFMNWTEGGTTDASTHQE</sequence>
<dbReference type="SMART" id="SM00382">
    <property type="entry name" value="AAA"/>
    <property type="match status" value="1"/>
</dbReference>
<evidence type="ECO:0000256" key="1">
    <source>
        <dbReference type="ARBA" id="ARBA00005417"/>
    </source>
</evidence>
<dbReference type="Proteomes" id="UP000228754">
    <property type="component" value="Unassembled WGS sequence"/>
</dbReference>
<evidence type="ECO:0000256" key="4">
    <source>
        <dbReference type="ARBA" id="ARBA00022840"/>
    </source>
</evidence>
<keyword evidence="3" id="KW-0547">Nucleotide-binding</keyword>
<dbReference type="InterPro" id="IPR027417">
    <property type="entry name" value="P-loop_NTPase"/>
</dbReference>
<keyword evidence="2" id="KW-0813">Transport</keyword>
<evidence type="ECO:0000313" key="6">
    <source>
        <dbReference type="EMBL" id="PCK23001.1"/>
    </source>
</evidence>
<dbReference type="AlphaFoldDB" id="A0A2A5J204"/>
<gene>
    <name evidence="6" type="ORF">CEY02_02310</name>
</gene>
<evidence type="ECO:0000256" key="3">
    <source>
        <dbReference type="ARBA" id="ARBA00022741"/>
    </source>
</evidence>
<dbReference type="PANTHER" id="PTHR43335:SF4">
    <property type="entry name" value="ABC TRANSPORTER, ATP-BINDING PROTEIN"/>
    <property type="match status" value="1"/>
</dbReference>
<dbReference type="OrthoDB" id="9804819at2"/>
<protein>
    <submittedName>
        <fullName evidence="6">ABC transporter ATP-binding protein</fullName>
    </submittedName>
</protein>
<comment type="caution">
    <text evidence="6">The sequence shown here is derived from an EMBL/GenBank/DDBJ whole genome shotgun (WGS) entry which is preliminary data.</text>
</comment>
<dbReference type="GO" id="GO:0016887">
    <property type="term" value="F:ATP hydrolysis activity"/>
    <property type="evidence" value="ECO:0007669"/>
    <property type="project" value="InterPro"/>
</dbReference>
<reference evidence="6 7" key="1">
    <citation type="submission" date="2017-06" db="EMBL/GenBank/DDBJ databases">
        <title>Draft Genome Sequence of Bacillus sp Strain 36R Isolated from saline sediment at Atanasia, Sonora, Mexico.</title>
        <authorList>
            <person name="Sanchez Diaz R."/>
            <person name="Quiroz Macias M.E."/>
            <person name="Ibarra Gamez J.C."/>
            <person name="Enciso Ibarra J."/>
            <person name="Gomez Gil B."/>
            <person name="Galaviz Silva L."/>
        </authorList>
    </citation>
    <scope>NUCLEOTIDE SEQUENCE [LARGE SCALE GENOMIC DNA]</scope>
    <source>
        <strain evidence="6 7">36R_ATNSAL</strain>
    </source>
</reference>
<dbReference type="Pfam" id="PF00005">
    <property type="entry name" value="ABC_tran"/>
    <property type="match status" value="1"/>
</dbReference>
<dbReference type="InterPro" id="IPR003593">
    <property type="entry name" value="AAA+_ATPase"/>
</dbReference>
<evidence type="ECO:0000259" key="5">
    <source>
        <dbReference type="PROSITE" id="PS50893"/>
    </source>
</evidence>
<dbReference type="InterPro" id="IPR017871">
    <property type="entry name" value="ABC_transporter-like_CS"/>
</dbReference>
<dbReference type="Gene3D" id="3.40.50.300">
    <property type="entry name" value="P-loop containing nucleotide triphosphate hydrolases"/>
    <property type="match status" value="1"/>
</dbReference>
<dbReference type="EMBL" id="NKHG01000014">
    <property type="protein sequence ID" value="PCK23001.1"/>
    <property type="molecule type" value="Genomic_DNA"/>
</dbReference>
<organism evidence="6 7">
    <name type="scientific">Bacillus pumilus</name>
    <name type="common">Bacillus mesentericus</name>
    <dbReference type="NCBI Taxonomy" id="1408"/>
    <lineage>
        <taxon>Bacteria</taxon>
        <taxon>Bacillati</taxon>
        <taxon>Bacillota</taxon>
        <taxon>Bacilli</taxon>
        <taxon>Bacillales</taxon>
        <taxon>Bacillaceae</taxon>
        <taxon>Bacillus</taxon>
    </lineage>
</organism>
<dbReference type="PROSITE" id="PS00211">
    <property type="entry name" value="ABC_TRANSPORTER_1"/>
    <property type="match status" value="1"/>
</dbReference>
<dbReference type="PROSITE" id="PS50893">
    <property type="entry name" value="ABC_TRANSPORTER_2"/>
    <property type="match status" value="1"/>
</dbReference>
<keyword evidence="4 6" id="KW-0067">ATP-binding</keyword>